<accession>A0A2P1NPY3</accession>
<dbReference type="AlphaFoldDB" id="A0A2P1NPY3"/>
<feature type="signal peptide" evidence="1">
    <location>
        <begin position="1"/>
        <end position="15"/>
    </location>
</feature>
<dbReference type="EMBL" id="CP027792">
    <property type="protein sequence ID" value="AVP59128.1"/>
    <property type="molecule type" value="Genomic_DNA"/>
</dbReference>
<sequence length="134" mass="14422">MCLALAASAAAPVFVAVSEFTLAWTHSIEKVRWEEDYAVLQGPPPSLRALSARVRGSAAGMEPPDDARLQGGWYHYRPTTPLPQALRLTRSEFTPDFTLCVQASCRPMAHWLPSDGGVTLLSACTRPQGGATSP</sequence>
<name>A0A2P1NPY3_9BURK</name>
<protein>
    <submittedName>
        <fullName evidence="2">DUF1850 domain-containing protein</fullName>
    </submittedName>
</protein>
<feature type="chain" id="PRO_5015121967" evidence="1">
    <location>
        <begin position="16"/>
        <end position="134"/>
    </location>
</feature>
<dbReference type="InterPro" id="IPR015001">
    <property type="entry name" value="DUF1850"/>
</dbReference>
<keyword evidence="1" id="KW-0732">Signal</keyword>
<keyword evidence="3" id="KW-1185">Reference proteome</keyword>
<gene>
    <name evidence="2" type="ORF">C7H73_13235</name>
</gene>
<reference evidence="3" key="1">
    <citation type="submission" date="2018-03" db="EMBL/GenBank/DDBJ databases">
        <title>Genome sequencing of Melaminivora sp. strain SC2-7.</title>
        <authorList>
            <person name="Kim S.-J."/>
            <person name="Heo J."/>
            <person name="Ahn J.-H."/>
            <person name="Kwon S.-W."/>
        </authorList>
    </citation>
    <scope>NUCLEOTIDE SEQUENCE [LARGE SCALE GENOMIC DNA]</scope>
    <source>
        <strain evidence="3">SC2-7</strain>
    </source>
</reference>
<evidence type="ECO:0000313" key="2">
    <source>
        <dbReference type="EMBL" id="AVP59128.1"/>
    </source>
</evidence>
<organism evidence="2 3">
    <name type="scientific">Pulveribacter suum</name>
    <dbReference type="NCBI Taxonomy" id="2116657"/>
    <lineage>
        <taxon>Bacteria</taxon>
        <taxon>Pseudomonadati</taxon>
        <taxon>Pseudomonadota</taxon>
        <taxon>Betaproteobacteria</taxon>
        <taxon>Burkholderiales</taxon>
        <taxon>Comamonadaceae</taxon>
        <taxon>Pulveribacter</taxon>
    </lineage>
</organism>
<evidence type="ECO:0000256" key="1">
    <source>
        <dbReference type="SAM" id="SignalP"/>
    </source>
</evidence>
<dbReference type="Pfam" id="PF08905">
    <property type="entry name" value="DUF1850"/>
    <property type="match status" value="1"/>
</dbReference>
<evidence type="ECO:0000313" key="3">
    <source>
        <dbReference type="Proteomes" id="UP000241829"/>
    </source>
</evidence>
<proteinExistence type="predicted"/>
<dbReference type="KEGG" id="melm:C7H73_13235"/>
<dbReference type="OrthoDB" id="5298197at2"/>
<dbReference type="Proteomes" id="UP000241829">
    <property type="component" value="Chromosome"/>
</dbReference>